<gene>
    <name evidence="2" type="ORF">SAMN06295964_0427</name>
</gene>
<proteinExistence type="predicted"/>
<dbReference type="Proteomes" id="UP000191040">
    <property type="component" value="Chromosome I"/>
</dbReference>
<feature type="transmembrane region" description="Helical" evidence="1">
    <location>
        <begin position="7"/>
        <end position="25"/>
    </location>
</feature>
<evidence type="ECO:0000313" key="3">
    <source>
        <dbReference type="Proteomes" id="UP000191040"/>
    </source>
</evidence>
<dbReference type="RefSeq" id="WP_078698621.1">
    <property type="nucleotide sequence ID" value="NZ_LT796768.1"/>
</dbReference>
<feature type="transmembrane region" description="Helical" evidence="1">
    <location>
        <begin position="37"/>
        <end position="56"/>
    </location>
</feature>
<accession>A0A1T4YRY9</accession>
<evidence type="ECO:0008006" key="4">
    <source>
        <dbReference type="Google" id="ProtNLM"/>
    </source>
</evidence>
<keyword evidence="3" id="KW-1185">Reference proteome</keyword>
<evidence type="ECO:0000313" key="2">
    <source>
        <dbReference type="EMBL" id="SKB04021.1"/>
    </source>
</evidence>
<sequence>MQLFYDILVWVHIACWVAALVLWAMSLRAPRVPKGMAHAVATALVIGIVLTGIGSASEAVHDPNNAKVGVKLVIAAVATALAFMKQKLPAPNPWGHVVAALVVVNVVIAYAWR</sequence>
<keyword evidence="1" id="KW-0812">Transmembrane</keyword>
<evidence type="ECO:0000256" key="1">
    <source>
        <dbReference type="SAM" id="Phobius"/>
    </source>
</evidence>
<dbReference type="STRING" id="1736691.SAMN06295964_0427"/>
<protein>
    <recommendedName>
        <fullName evidence="4">Integral membrane protein</fullName>
    </recommendedName>
</protein>
<name>A0A1T4YRY9_9ACTN</name>
<dbReference type="AlphaFoldDB" id="A0A1T4YRY9"/>
<organism evidence="2 3">
    <name type="scientific">Aeromicrobium choanae</name>
    <dbReference type="NCBI Taxonomy" id="1736691"/>
    <lineage>
        <taxon>Bacteria</taxon>
        <taxon>Bacillati</taxon>
        <taxon>Actinomycetota</taxon>
        <taxon>Actinomycetes</taxon>
        <taxon>Propionibacteriales</taxon>
        <taxon>Nocardioidaceae</taxon>
        <taxon>Aeromicrobium</taxon>
    </lineage>
</organism>
<feature type="transmembrane region" description="Helical" evidence="1">
    <location>
        <begin position="94"/>
        <end position="112"/>
    </location>
</feature>
<keyword evidence="1" id="KW-0472">Membrane</keyword>
<keyword evidence="1" id="KW-1133">Transmembrane helix</keyword>
<dbReference type="OrthoDB" id="3830423at2"/>
<dbReference type="EMBL" id="LT796768">
    <property type="protein sequence ID" value="SKB04021.1"/>
    <property type="molecule type" value="Genomic_DNA"/>
</dbReference>
<reference evidence="3" key="1">
    <citation type="submission" date="2017-02" db="EMBL/GenBank/DDBJ databases">
        <authorList>
            <person name="Varghese N."/>
            <person name="Submissions S."/>
        </authorList>
    </citation>
    <scope>NUCLEOTIDE SEQUENCE [LARGE SCALE GENOMIC DNA]</scope>
    <source>
        <strain evidence="3">9H-4</strain>
    </source>
</reference>
<feature type="transmembrane region" description="Helical" evidence="1">
    <location>
        <begin position="68"/>
        <end position="88"/>
    </location>
</feature>